<accession>A0A2M7GAZ9</accession>
<dbReference type="Pfam" id="PF01027">
    <property type="entry name" value="Bax1-I"/>
    <property type="match status" value="1"/>
</dbReference>
<dbReference type="EMBL" id="PFFQ01000004">
    <property type="protein sequence ID" value="PIW19356.1"/>
    <property type="molecule type" value="Genomic_DNA"/>
</dbReference>
<reference evidence="7 8" key="1">
    <citation type="submission" date="2017-09" db="EMBL/GenBank/DDBJ databases">
        <title>Depth-based differentiation of microbial function through sediment-hosted aquifers and enrichment of novel symbionts in the deep terrestrial subsurface.</title>
        <authorList>
            <person name="Probst A.J."/>
            <person name="Ladd B."/>
            <person name="Jarett J.K."/>
            <person name="Geller-Mcgrath D.E."/>
            <person name="Sieber C.M."/>
            <person name="Emerson J.B."/>
            <person name="Anantharaman K."/>
            <person name="Thomas B.C."/>
            <person name="Malmstrom R."/>
            <person name="Stieglmeier M."/>
            <person name="Klingl A."/>
            <person name="Woyke T."/>
            <person name="Ryan C.M."/>
            <person name="Banfield J.F."/>
        </authorList>
    </citation>
    <scope>NUCLEOTIDE SEQUENCE [LARGE SCALE GENOMIC DNA]</scope>
    <source>
        <strain evidence="7">CG17_big_fil_post_rev_8_21_14_2_50_48_46</strain>
    </source>
</reference>
<dbReference type="InterPro" id="IPR006214">
    <property type="entry name" value="Bax_inhibitor_1-related"/>
</dbReference>
<dbReference type="Proteomes" id="UP000231019">
    <property type="component" value="Unassembled WGS sequence"/>
</dbReference>
<dbReference type="PANTHER" id="PTHR23291">
    <property type="entry name" value="BAX INHIBITOR-RELATED"/>
    <property type="match status" value="1"/>
</dbReference>
<comment type="similarity">
    <text evidence="2 6">Belongs to the BI1 family.</text>
</comment>
<keyword evidence="4 6" id="KW-1133">Transmembrane helix</keyword>
<gene>
    <name evidence="7" type="ORF">COW36_00520</name>
</gene>
<evidence type="ECO:0000256" key="5">
    <source>
        <dbReference type="ARBA" id="ARBA00023136"/>
    </source>
</evidence>
<feature type="transmembrane region" description="Helical" evidence="6">
    <location>
        <begin position="53"/>
        <end position="71"/>
    </location>
</feature>
<keyword evidence="5 6" id="KW-0472">Membrane</keyword>
<name>A0A2M7GAZ9_9BACT</name>
<organism evidence="7 8">
    <name type="scientific">bacterium (Candidatus Blackallbacteria) CG17_big_fil_post_rev_8_21_14_2_50_48_46</name>
    <dbReference type="NCBI Taxonomy" id="2014261"/>
    <lineage>
        <taxon>Bacteria</taxon>
        <taxon>Candidatus Blackallbacteria</taxon>
    </lineage>
</organism>
<protein>
    <submittedName>
        <fullName evidence="7">Uncharacterized protein</fullName>
    </submittedName>
</protein>
<feature type="transmembrane region" description="Helical" evidence="6">
    <location>
        <begin position="166"/>
        <end position="194"/>
    </location>
</feature>
<comment type="subcellular location">
    <subcellularLocation>
        <location evidence="1">Membrane</location>
        <topology evidence="1">Multi-pass membrane protein</topology>
    </subcellularLocation>
</comment>
<dbReference type="PANTHER" id="PTHR23291:SF50">
    <property type="entry name" value="PROTEIN LIFEGUARD 4"/>
    <property type="match status" value="1"/>
</dbReference>
<dbReference type="AlphaFoldDB" id="A0A2M7GAZ9"/>
<sequence>MRNNRYAPAYLDTTWQAGMSQRVFDTRVLPLFGFGLLMTATAAYLGWNLPRGLLMAALLGEFILVLTAGIWQRKELGSLNIGLYFLLTALSGLALVPLLQWASWRGGPVLIVQALGVTGLTFGGLMVYSLTTKKDFSGMGGFLAAAGIGLLIAMLVNIFVGGSTFALIISSIAVLFFAGFVLYLDFIGMFTHILRIMGLMGSRDD</sequence>
<keyword evidence="3 6" id="KW-0812">Transmembrane</keyword>
<feature type="transmembrane region" description="Helical" evidence="6">
    <location>
        <begin position="28"/>
        <end position="47"/>
    </location>
</feature>
<feature type="transmembrane region" description="Helical" evidence="6">
    <location>
        <begin position="110"/>
        <end position="130"/>
    </location>
</feature>
<evidence type="ECO:0000256" key="4">
    <source>
        <dbReference type="ARBA" id="ARBA00022989"/>
    </source>
</evidence>
<proteinExistence type="inferred from homology"/>
<evidence type="ECO:0000313" key="8">
    <source>
        <dbReference type="Proteomes" id="UP000231019"/>
    </source>
</evidence>
<feature type="transmembrane region" description="Helical" evidence="6">
    <location>
        <begin position="83"/>
        <end position="104"/>
    </location>
</feature>
<comment type="caution">
    <text evidence="7">The sequence shown here is derived from an EMBL/GenBank/DDBJ whole genome shotgun (WGS) entry which is preliminary data.</text>
</comment>
<evidence type="ECO:0000256" key="1">
    <source>
        <dbReference type="ARBA" id="ARBA00004141"/>
    </source>
</evidence>
<evidence type="ECO:0000256" key="3">
    <source>
        <dbReference type="ARBA" id="ARBA00022692"/>
    </source>
</evidence>
<evidence type="ECO:0000256" key="2">
    <source>
        <dbReference type="ARBA" id="ARBA00010350"/>
    </source>
</evidence>
<evidence type="ECO:0000313" key="7">
    <source>
        <dbReference type="EMBL" id="PIW19356.1"/>
    </source>
</evidence>
<feature type="transmembrane region" description="Helical" evidence="6">
    <location>
        <begin position="142"/>
        <end position="160"/>
    </location>
</feature>
<evidence type="ECO:0000256" key="6">
    <source>
        <dbReference type="RuleBase" id="RU004379"/>
    </source>
</evidence>
<dbReference type="GO" id="GO:0005886">
    <property type="term" value="C:plasma membrane"/>
    <property type="evidence" value="ECO:0007669"/>
    <property type="project" value="TreeGrafter"/>
</dbReference>